<evidence type="ECO:0000256" key="1">
    <source>
        <dbReference type="SAM" id="MobiDB-lite"/>
    </source>
</evidence>
<evidence type="ECO:0000313" key="5">
    <source>
        <dbReference type="Proteomes" id="UP001230951"/>
    </source>
</evidence>
<sequence>MKETPGNDAPTQQVGKETQDTLSPEVSGDGYAWFVALPDGLRLKASPYLENLPPVWLGSSLRRSMLLAITFFALAITAVVIVAGFGLIAALAPFTAGSVRTTGQVTSQHPYYYKHSDQCTLGITFALSGQHQNTTVETGKLCKASLPLGTQVQLALNPDNPNDVAVLGHGFTREGAWQGVVIMGLVAITLLVGFLLARVRRYRHAKRLFYHGTRWHELSPTVHAVSRNGSSTWLRLVAQDTMENTRIFTMAFHGRLHWRKLRPGDPLELALLADGGAYAVVTVKGEERLYLARLSVPDNFQLRAMGL</sequence>
<protein>
    <recommendedName>
        <fullName evidence="7">DUF3592 domain-containing protein</fullName>
    </recommendedName>
</protein>
<name>A0AAW8D5F2_9MICC</name>
<dbReference type="Proteomes" id="UP001242995">
    <property type="component" value="Unassembled WGS sequence"/>
</dbReference>
<evidence type="ECO:0000313" key="6">
    <source>
        <dbReference type="Proteomes" id="UP001242995"/>
    </source>
</evidence>
<dbReference type="EMBL" id="JAUSTF010000002">
    <property type="protein sequence ID" value="MDQ0180249.1"/>
    <property type="molecule type" value="Genomic_DNA"/>
</dbReference>
<feature type="compositionally biased region" description="Polar residues" evidence="1">
    <location>
        <begin position="9"/>
        <end position="24"/>
    </location>
</feature>
<dbReference type="RefSeq" id="WP_306958684.1">
    <property type="nucleotide sequence ID" value="NZ_JAUSRG010000001.1"/>
</dbReference>
<gene>
    <name evidence="3" type="ORF">J2S90_000038</name>
    <name evidence="4" type="ORF">J2S93_001665</name>
</gene>
<keyword evidence="2" id="KW-1133">Transmembrane helix</keyword>
<feature type="transmembrane region" description="Helical" evidence="2">
    <location>
        <begin position="176"/>
        <end position="197"/>
    </location>
</feature>
<feature type="region of interest" description="Disordered" evidence="1">
    <location>
        <begin position="1"/>
        <end position="24"/>
    </location>
</feature>
<dbReference type="EMBL" id="JAUSRG010000001">
    <property type="protein sequence ID" value="MDP9903098.1"/>
    <property type="molecule type" value="Genomic_DNA"/>
</dbReference>
<organism evidence="3 6">
    <name type="scientific">Arthrobacter bambusae</name>
    <dbReference type="NCBI Taxonomy" id="1338426"/>
    <lineage>
        <taxon>Bacteria</taxon>
        <taxon>Bacillati</taxon>
        <taxon>Actinomycetota</taxon>
        <taxon>Actinomycetes</taxon>
        <taxon>Micrococcales</taxon>
        <taxon>Micrococcaceae</taxon>
        <taxon>Arthrobacter</taxon>
    </lineage>
</organism>
<accession>A0AAW8D5F2</accession>
<evidence type="ECO:0000256" key="2">
    <source>
        <dbReference type="SAM" id="Phobius"/>
    </source>
</evidence>
<feature type="transmembrane region" description="Helical" evidence="2">
    <location>
        <begin position="66"/>
        <end position="92"/>
    </location>
</feature>
<keyword evidence="2" id="KW-0472">Membrane</keyword>
<dbReference type="AlphaFoldDB" id="A0AAW8D5F2"/>
<dbReference type="Proteomes" id="UP001230951">
    <property type="component" value="Unassembled WGS sequence"/>
</dbReference>
<comment type="caution">
    <text evidence="3">The sequence shown here is derived from an EMBL/GenBank/DDBJ whole genome shotgun (WGS) entry which is preliminary data.</text>
</comment>
<evidence type="ECO:0000313" key="4">
    <source>
        <dbReference type="EMBL" id="MDQ0180249.1"/>
    </source>
</evidence>
<evidence type="ECO:0008006" key="7">
    <source>
        <dbReference type="Google" id="ProtNLM"/>
    </source>
</evidence>
<keyword evidence="2" id="KW-0812">Transmembrane</keyword>
<reference evidence="3 5" key="1">
    <citation type="submission" date="2023-07" db="EMBL/GenBank/DDBJ databases">
        <title>Sorghum-associated microbial communities from plants grown in Nebraska, USA.</title>
        <authorList>
            <person name="Schachtman D."/>
        </authorList>
    </citation>
    <scope>NUCLEOTIDE SEQUENCE</scope>
    <source>
        <strain evidence="3">DS1006</strain>
        <strain evidence="4 5">DS1016</strain>
    </source>
</reference>
<evidence type="ECO:0000313" key="3">
    <source>
        <dbReference type="EMBL" id="MDP9903098.1"/>
    </source>
</evidence>
<keyword evidence="5" id="KW-1185">Reference proteome</keyword>
<proteinExistence type="predicted"/>